<sequence length="260" mass="27978">MANQNDSFIREVNEELRSDRMRDAWRRYGRYLIALAVLAVVGTAAWRGYEYWQDRKAASSGDIFMTALNQIKAGDNDAAKKTLAELEASGHGDYPVLAKLRAATLLEQNGDTAAAVSAFSAIGKDRGIPEALRQAAKLRAGWLLVDTGTYDQVSSEVEELAVDGNPFRFSAREILGLSAFRNGNYDEAKQLFDEITADSQAPVNILNRAQIVLDVMAADGDTKPDAAPAVVDQSPAAADESQSADDQSTDGDAKADSGTN</sequence>
<dbReference type="OrthoDB" id="7173339at2"/>
<dbReference type="PANTHER" id="PTHR38035:SF1">
    <property type="entry name" value="ANCILLARY SECYEG TRANSLOCON SUBUNIT"/>
    <property type="match status" value="1"/>
</dbReference>
<accession>A0A506UFD4</accession>
<feature type="transmembrane region" description="Helical" evidence="10">
    <location>
        <begin position="28"/>
        <end position="49"/>
    </location>
</feature>
<evidence type="ECO:0000256" key="1">
    <source>
        <dbReference type="ARBA" id="ARBA00004401"/>
    </source>
</evidence>
<dbReference type="Gene3D" id="1.25.40.10">
    <property type="entry name" value="Tetratricopeptide repeat domain"/>
    <property type="match status" value="1"/>
</dbReference>
<dbReference type="Pfam" id="PF09976">
    <property type="entry name" value="TPR_21"/>
    <property type="match status" value="1"/>
</dbReference>
<evidence type="ECO:0000313" key="13">
    <source>
        <dbReference type="Proteomes" id="UP000318801"/>
    </source>
</evidence>
<dbReference type="InterPro" id="IPR018704">
    <property type="entry name" value="SecYEG/CpoB_TPR"/>
</dbReference>
<feature type="compositionally biased region" description="Low complexity" evidence="9">
    <location>
        <begin position="232"/>
        <end position="246"/>
    </location>
</feature>
<dbReference type="Proteomes" id="UP000318801">
    <property type="component" value="Unassembled WGS sequence"/>
</dbReference>
<evidence type="ECO:0000256" key="2">
    <source>
        <dbReference type="ARBA" id="ARBA00022475"/>
    </source>
</evidence>
<keyword evidence="4 10" id="KW-1133">Transmembrane helix</keyword>
<protein>
    <recommendedName>
        <fullName evidence="8">Ancillary SecYEG translocon subunit</fullName>
    </recommendedName>
</protein>
<keyword evidence="3 10" id="KW-0812">Transmembrane</keyword>
<evidence type="ECO:0000256" key="5">
    <source>
        <dbReference type="ARBA" id="ARBA00023136"/>
    </source>
</evidence>
<comment type="caution">
    <text evidence="12">The sequence shown here is derived from an EMBL/GenBank/DDBJ whole genome shotgun (WGS) entry which is preliminary data.</text>
</comment>
<keyword evidence="5 10" id="KW-0472">Membrane</keyword>
<comment type="subcellular location">
    <subcellularLocation>
        <location evidence="1">Cell membrane</location>
        <topology evidence="1">Single-pass type II membrane protein</topology>
    </subcellularLocation>
</comment>
<dbReference type="PANTHER" id="PTHR38035">
    <property type="entry name" value="UPF0070 PROTEIN YFGM"/>
    <property type="match status" value="1"/>
</dbReference>
<keyword evidence="6" id="KW-0143">Chaperone</keyword>
<feature type="compositionally biased region" description="Basic and acidic residues" evidence="9">
    <location>
        <begin position="251"/>
        <end position="260"/>
    </location>
</feature>
<evidence type="ECO:0000256" key="3">
    <source>
        <dbReference type="ARBA" id="ARBA00022692"/>
    </source>
</evidence>
<evidence type="ECO:0000256" key="9">
    <source>
        <dbReference type="SAM" id="MobiDB-lite"/>
    </source>
</evidence>
<dbReference type="GO" id="GO:0044877">
    <property type="term" value="F:protein-containing complex binding"/>
    <property type="evidence" value="ECO:0007669"/>
    <property type="project" value="InterPro"/>
</dbReference>
<reference evidence="12 13" key="1">
    <citation type="submission" date="2019-06" db="EMBL/GenBank/DDBJ databases">
        <authorList>
            <person name="Li M."/>
        </authorList>
    </citation>
    <scope>NUCLEOTIDE SEQUENCE [LARGE SCALE GENOMIC DNA]</scope>
    <source>
        <strain evidence="12 13">BGMRC2036</strain>
    </source>
</reference>
<dbReference type="EMBL" id="VHLG01000003">
    <property type="protein sequence ID" value="TPW31665.1"/>
    <property type="molecule type" value="Genomic_DNA"/>
</dbReference>
<dbReference type="InterPro" id="IPR026039">
    <property type="entry name" value="YfgM"/>
</dbReference>
<name>A0A506UFD4_9HYPH</name>
<dbReference type="GO" id="GO:0005886">
    <property type="term" value="C:plasma membrane"/>
    <property type="evidence" value="ECO:0007669"/>
    <property type="project" value="UniProtKB-SubCell"/>
</dbReference>
<evidence type="ECO:0000256" key="6">
    <source>
        <dbReference type="ARBA" id="ARBA00023186"/>
    </source>
</evidence>
<dbReference type="RefSeq" id="WP_141148434.1">
    <property type="nucleotide sequence ID" value="NZ_VHLG01000003.1"/>
</dbReference>
<dbReference type="AlphaFoldDB" id="A0A506UFD4"/>
<feature type="domain" description="Ancillary SecYEG translocon subunit/Cell division coordinator CpoB TPR" evidence="11">
    <location>
        <begin position="25"/>
        <end position="200"/>
    </location>
</feature>
<keyword evidence="13" id="KW-1185">Reference proteome</keyword>
<dbReference type="SUPFAM" id="SSF48452">
    <property type="entry name" value="TPR-like"/>
    <property type="match status" value="1"/>
</dbReference>
<gene>
    <name evidence="12" type="ORF">FJU08_07930</name>
</gene>
<organism evidence="12 13">
    <name type="scientific">Martelella alba</name>
    <dbReference type="NCBI Taxonomy" id="2590451"/>
    <lineage>
        <taxon>Bacteria</taxon>
        <taxon>Pseudomonadati</taxon>
        <taxon>Pseudomonadota</taxon>
        <taxon>Alphaproteobacteria</taxon>
        <taxon>Hyphomicrobiales</taxon>
        <taxon>Aurantimonadaceae</taxon>
        <taxon>Martelella</taxon>
    </lineage>
</organism>
<keyword evidence="2" id="KW-1003">Cell membrane</keyword>
<evidence type="ECO:0000256" key="4">
    <source>
        <dbReference type="ARBA" id="ARBA00022989"/>
    </source>
</evidence>
<proteinExistence type="inferred from homology"/>
<evidence type="ECO:0000313" key="12">
    <source>
        <dbReference type="EMBL" id="TPW31665.1"/>
    </source>
</evidence>
<evidence type="ECO:0000259" key="11">
    <source>
        <dbReference type="Pfam" id="PF09976"/>
    </source>
</evidence>
<evidence type="ECO:0000256" key="7">
    <source>
        <dbReference type="ARBA" id="ARBA00024197"/>
    </source>
</evidence>
<comment type="similarity">
    <text evidence="7">Belongs to the YfgM family.</text>
</comment>
<feature type="region of interest" description="Disordered" evidence="9">
    <location>
        <begin position="222"/>
        <end position="260"/>
    </location>
</feature>
<evidence type="ECO:0000256" key="10">
    <source>
        <dbReference type="SAM" id="Phobius"/>
    </source>
</evidence>
<evidence type="ECO:0000256" key="8">
    <source>
        <dbReference type="ARBA" id="ARBA00024235"/>
    </source>
</evidence>
<dbReference type="InterPro" id="IPR011990">
    <property type="entry name" value="TPR-like_helical_dom_sf"/>
</dbReference>